<gene>
    <name evidence="2" type="ordered locus">BN6_65290</name>
</gene>
<dbReference type="PATRIC" id="fig|1179773.3.peg.6582"/>
<evidence type="ECO:0000313" key="2">
    <source>
        <dbReference type="EMBL" id="CCH33771.1"/>
    </source>
</evidence>
<accession>K0K643</accession>
<dbReference type="SMART" id="SM00530">
    <property type="entry name" value="HTH_XRE"/>
    <property type="match status" value="1"/>
</dbReference>
<proteinExistence type="predicted"/>
<dbReference type="InterPro" id="IPR001387">
    <property type="entry name" value="Cro/C1-type_HTH"/>
</dbReference>
<evidence type="ECO:0000313" key="3">
    <source>
        <dbReference type="Proteomes" id="UP000006281"/>
    </source>
</evidence>
<dbReference type="SUPFAM" id="SSF47413">
    <property type="entry name" value="lambda repressor-like DNA-binding domains"/>
    <property type="match status" value="1"/>
</dbReference>
<keyword evidence="3" id="KW-1185">Reference proteome</keyword>
<evidence type="ECO:0000259" key="1">
    <source>
        <dbReference type="PROSITE" id="PS50943"/>
    </source>
</evidence>
<dbReference type="InterPro" id="IPR010982">
    <property type="entry name" value="Lambda_DNA-bd_dom_sf"/>
</dbReference>
<feature type="domain" description="HTH cro/C1-type" evidence="1">
    <location>
        <begin position="42"/>
        <end position="96"/>
    </location>
</feature>
<organism evidence="2 3">
    <name type="scientific">Saccharothrix espanaensis (strain ATCC 51144 / DSM 44229 / JCM 9112 / NBRC 15066 / NRRL 15764)</name>
    <dbReference type="NCBI Taxonomy" id="1179773"/>
    <lineage>
        <taxon>Bacteria</taxon>
        <taxon>Bacillati</taxon>
        <taxon>Actinomycetota</taxon>
        <taxon>Actinomycetes</taxon>
        <taxon>Pseudonocardiales</taxon>
        <taxon>Pseudonocardiaceae</taxon>
        <taxon>Saccharothrix</taxon>
    </lineage>
</organism>
<dbReference type="EMBL" id="HE804045">
    <property type="protein sequence ID" value="CCH33771.1"/>
    <property type="molecule type" value="Genomic_DNA"/>
</dbReference>
<dbReference type="CDD" id="cd00093">
    <property type="entry name" value="HTH_XRE"/>
    <property type="match status" value="1"/>
</dbReference>
<name>K0K643_SACES</name>
<dbReference type="Pfam" id="PF13560">
    <property type="entry name" value="HTH_31"/>
    <property type="match status" value="1"/>
</dbReference>
<dbReference type="PROSITE" id="PS50943">
    <property type="entry name" value="HTH_CROC1"/>
    <property type="match status" value="1"/>
</dbReference>
<reference evidence="2 3" key="1">
    <citation type="journal article" date="2012" name="BMC Genomics">
        <title>Complete genome sequence of Saccharothrix espanaensis DSM 44229T and comparison to the other completely sequenced Pseudonocardiaceae.</title>
        <authorList>
            <person name="Strobel T."/>
            <person name="Al-Dilaimi A."/>
            <person name="Blom J."/>
            <person name="Gessner A."/>
            <person name="Kalinowski J."/>
            <person name="Luzhetska M."/>
            <person name="Puhler A."/>
            <person name="Szczepanowski R."/>
            <person name="Bechthold A."/>
            <person name="Ruckert C."/>
        </authorList>
    </citation>
    <scope>NUCLEOTIDE SEQUENCE [LARGE SCALE GENOMIC DNA]</scope>
    <source>
        <strain evidence="3">ATCC 51144 / DSM 44229 / JCM 9112 / NBRC 15066 / NRRL 15764</strain>
    </source>
</reference>
<sequence>MRRVQYIARSGHCRSNAELTTIGRMPGNAYTSVRSRTVANALRLYREQHHMSCEDVAEMLGVSASKISRMETGKSGLQMDDVASLLGFYKVPGARRRELLDLMRRGEEMGWWERQAGLPKLWRALIDFENKALRIHNYQALMIPGLLQTAEYAHALVKAIDPTLSEYELDKLVSARMARQTLLSRSNGPQYLAVVHEAALRIEVGDRGVMRRQLRQLQNVLERPNVTVVAVPMSAGPHVGLRGAFMVLEFEHEPAIVHVENQVTGLFLEDPADLEGYRLALRNILGVSLAPGATADLLAELIKE</sequence>
<protein>
    <submittedName>
        <fullName evidence="2">Transcriptional regulator, XRE family</fullName>
    </submittedName>
</protein>
<dbReference type="Gene3D" id="1.10.260.40">
    <property type="entry name" value="lambda repressor-like DNA-binding domains"/>
    <property type="match status" value="1"/>
</dbReference>
<dbReference type="eggNOG" id="COG1395">
    <property type="taxonomic scope" value="Bacteria"/>
</dbReference>
<dbReference type="HOGENOM" id="CLU_055817_1_1_11"/>
<dbReference type="Proteomes" id="UP000006281">
    <property type="component" value="Chromosome"/>
</dbReference>
<dbReference type="InterPro" id="IPR043917">
    <property type="entry name" value="DUF5753"/>
</dbReference>
<dbReference type="KEGG" id="sesp:BN6_65290"/>
<dbReference type="BioCyc" id="SESP1179773:BN6_RS31455-MONOMER"/>
<dbReference type="STRING" id="1179773.BN6_65290"/>
<dbReference type="AlphaFoldDB" id="K0K643"/>
<dbReference type="Pfam" id="PF19054">
    <property type="entry name" value="DUF5753"/>
    <property type="match status" value="1"/>
</dbReference>
<dbReference type="GO" id="GO:0003677">
    <property type="term" value="F:DNA binding"/>
    <property type="evidence" value="ECO:0007669"/>
    <property type="project" value="InterPro"/>
</dbReference>